<keyword evidence="6" id="KW-1185">Reference proteome</keyword>
<accession>A0A139AC07</accession>
<feature type="compositionally biased region" description="Low complexity" evidence="3">
    <location>
        <begin position="243"/>
        <end position="259"/>
    </location>
</feature>
<dbReference type="PROSITE" id="PS50102">
    <property type="entry name" value="RRM"/>
    <property type="match status" value="1"/>
</dbReference>
<sequence>MAVFGREDEEICTLFVVGFPEDIQEREFQNMFIFSPGFEAAALKKPEEEDPVMRRQIIGFVKFRTKQDALEARDILTGRKVDAHRGSTLKADLARKNLHTRRGLTIDYAPSSNYSYATHVQHYAKRYNSPLHVNPAQMRFQYPAGHVPFQPHADRSGAAPRQYALQNQPGSMSPLSQQSYLSEQDLSYPGAFIGKPPSRPPFSPQLPVAAEPPDMHRRGRSFPDLSPILTRSASSGPAPNRDPGGLAALAASHLPSPSSDMGSLSADAVDQFGSYEVHQLRSYRGYGSNLGSQLGHRSFPRSISERDISTIDASQYAPLTPLASLGSSGSGGDRGAPYNARVGGSYRGYGSSSDSLSGYAEYLLERDATRVSSHNGRTLSGSSSADLDSLASAELLSSSVEKLLLESGKLNEGARVGN</sequence>
<dbReference type="STRING" id="1344416.A0A139AC07"/>
<evidence type="ECO:0000313" key="6">
    <source>
        <dbReference type="Proteomes" id="UP000070544"/>
    </source>
</evidence>
<gene>
    <name evidence="5" type="ORF">M427DRAFT_136057</name>
</gene>
<evidence type="ECO:0000259" key="4">
    <source>
        <dbReference type="PROSITE" id="PS50102"/>
    </source>
</evidence>
<dbReference type="EMBL" id="KQ965772">
    <property type="protein sequence ID" value="KXS13953.1"/>
    <property type="molecule type" value="Genomic_DNA"/>
</dbReference>
<evidence type="ECO:0000256" key="2">
    <source>
        <dbReference type="PROSITE-ProRule" id="PRU00176"/>
    </source>
</evidence>
<dbReference type="PANTHER" id="PTHR10501">
    <property type="entry name" value="U1 SMALL NUCLEAR RIBONUCLEOPROTEIN A/U2 SMALL NUCLEAR RIBONUCLEOPROTEIN B"/>
    <property type="match status" value="1"/>
</dbReference>
<dbReference type="AlphaFoldDB" id="A0A139AC07"/>
<feature type="region of interest" description="Disordered" evidence="3">
    <location>
        <begin position="187"/>
        <end position="265"/>
    </location>
</feature>
<keyword evidence="1 2" id="KW-0694">RNA-binding</keyword>
<dbReference type="Proteomes" id="UP000070544">
    <property type="component" value="Unassembled WGS sequence"/>
</dbReference>
<dbReference type="GO" id="GO:0003723">
    <property type="term" value="F:RNA binding"/>
    <property type="evidence" value="ECO:0007669"/>
    <property type="project" value="UniProtKB-UniRule"/>
</dbReference>
<proteinExistence type="predicted"/>
<organism evidence="5 6">
    <name type="scientific">Gonapodya prolifera (strain JEL478)</name>
    <name type="common">Monoblepharis prolifera</name>
    <dbReference type="NCBI Taxonomy" id="1344416"/>
    <lineage>
        <taxon>Eukaryota</taxon>
        <taxon>Fungi</taxon>
        <taxon>Fungi incertae sedis</taxon>
        <taxon>Chytridiomycota</taxon>
        <taxon>Chytridiomycota incertae sedis</taxon>
        <taxon>Monoblepharidomycetes</taxon>
        <taxon>Monoblepharidales</taxon>
        <taxon>Gonapodyaceae</taxon>
        <taxon>Gonapodya</taxon>
    </lineage>
</organism>
<evidence type="ECO:0000256" key="1">
    <source>
        <dbReference type="ARBA" id="ARBA00022884"/>
    </source>
</evidence>
<evidence type="ECO:0000313" key="5">
    <source>
        <dbReference type="EMBL" id="KXS13953.1"/>
    </source>
</evidence>
<dbReference type="SUPFAM" id="SSF54928">
    <property type="entry name" value="RNA-binding domain, RBD"/>
    <property type="match status" value="1"/>
</dbReference>
<dbReference type="InterPro" id="IPR035979">
    <property type="entry name" value="RBD_domain_sf"/>
</dbReference>
<dbReference type="Gene3D" id="3.30.70.330">
    <property type="match status" value="1"/>
</dbReference>
<protein>
    <recommendedName>
        <fullName evidence="4">RRM domain-containing protein</fullName>
    </recommendedName>
</protein>
<dbReference type="InterPro" id="IPR000504">
    <property type="entry name" value="RRM_dom"/>
</dbReference>
<evidence type="ECO:0000256" key="3">
    <source>
        <dbReference type="SAM" id="MobiDB-lite"/>
    </source>
</evidence>
<reference evidence="5 6" key="1">
    <citation type="journal article" date="2015" name="Genome Biol. Evol.">
        <title>Phylogenomic analyses indicate that early fungi evolved digesting cell walls of algal ancestors of land plants.</title>
        <authorList>
            <person name="Chang Y."/>
            <person name="Wang S."/>
            <person name="Sekimoto S."/>
            <person name="Aerts A.L."/>
            <person name="Choi C."/>
            <person name="Clum A."/>
            <person name="LaButti K.M."/>
            <person name="Lindquist E.A."/>
            <person name="Yee Ngan C."/>
            <person name="Ohm R.A."/>
            <person name="Salamov A.A."/>
            <person name="Grigoriev I.V."/>
            <person name="Spatafora J.W."/>
            <person name="Berbee M.L."/>
        </authorList>
    </citation>
    <scope>NUCLEOTIDE SEQUENCE [LARGE SCALE GENOMIC DNA]</scope>
    <source>
        <strain evidence="5 6">JEL478</strain>
    </source>
</reference>
<name>A0A139AC07_GONPJ</name>
<dbReference type="InterPro" id="IPR012677">
    <property type="entry name" value="Nucleotide-bd_a/b_plait_sf"/>
</dbReference>
<feature type="domain" description="RRM" evidence="4">
    <location>
        <begin position="12"/>
        <end position="96"/>
    </location>
</feature>
<dbReference type="OrthoDB" id="431169at2759"/>